<protein>
    <recommendedName>
        <fullName evidence="3">SpoVT-AbrB domain-containing protein</fullName>
    </recommendedName>
</protein>
<accession>A0ABZ2UT14</accession>
<keyword evidence="2" id="KW-1185">Reference proteome</keyword>
<evidence type="ECO:0000313" key="2">
    <source>
        <dbReference type="Proteomes" id="UP001483337"/>
    </source>
</evidence>
<gene>
    <name evidence="1" type="ORF">WJM97_21935</name>
</gene>
<proteinExistence type="predicted"/>
<dbReference type="Proteomes" id="UP001483337">
    <property type="component" value="Chromosome"/>
</dbReference>
<dbReference type="EMBL" id="CP150886">
    <property type="protein sequence ID" value="WZB87980.1"/>
    <property type="molecule type" value="Genomic_DNA"/>
</dbReference>
<organism evidence="1 2">
    <name type="scientific">Okeanomitos corallinicola TIOX110</name>
    <dbReference type="NCBI Taxonomy" id="3133117"/>
    <lineage>
        <taxon>Bacteria</taxon>
        <taxon>Bacillati</taxon>
        <taxon>Cyanobacteriota</taxon>
        <taxon>Cyanophyceae</taxon>
        <taxon>Nostocales</taxon>
        <taxon>Aphanizomenonaceae</taxon>
        <taxon>Okeanomitos</taxon>
    </lineage>
</organism>
<evidence type="ECO:0000313" key="1">
    <source>
        <dbReference type="EMBL" id="WZB87980.1"/>
    </source>
</evidence>
<reference evidence="1 2" key="1">
    <citation type="submission" date="2024-04" db="EMBL/GenBank/DDBJ databases">
        <title>Okeanomitos corallinicola gen. &amp; sp. nov. (Nostocales, Cyanobacteria), a new toxic marine heterocyst-forming cyanobacterium from a coral reef.</title>
        <authorList>
            <person name="Li H."/>
            <person name="Li R."/>
            <person name="Kang J."/>
            <person name="Hii K.S."/>
            <person name="Mohamed H.F."/>
            <person name="Xu X."/>
            <person name="Luo Z."/>
        </authorList>
    </citation>
    <scope>NUCLEOTIDE SEQUENCE [LARGE SCALE GENOMIC DNA]</scope>
    <source>
        <strain evidence="1 2">TIOX110</strain>
    </source>
</reference>
<name>A0ABZ2UT14_9CYAN</name>
<dbReference type="RefSeq" id="WP_353930889.1">
    <property type="nucleotide sequence ID" value="NZ_CP150886.1"/>
</dbReference>
<evidence type="ECO:0008006" key="3">
    <source>
        <dbReference type="Google" id="ProtNLM"/>
    </source>
</evidence>
<sequence length="127" mass="14139">MAKVGPPATVLFGEKEVQTTSGKKKRKLFVRLPRKTAEFFGLPIEKDASVEVTRKGKKFKLPIRGSNSVSIKVRAGGSDDKPKYKNIPVPAGSNIEEIREFILTKITKNKPDRFATPNGITWDVNEK</sequence>